<dbReference type="GO" id="GO:0051011">
    <property type="term" value="F:microtubule minus-end binding"/>
    <property type="evidence" value="ECO:0007669"/>
    <property type="project" value="TreeGrafter"/>
</dbReference>
<keyword evidence="4" id="KW-0206">Cytoskeleton</keyword>
<evidence type="ECO:0000313" key="7">
    <source>
        <dbReference type="EMBL" id="GIX63827.1"/>
    </source>
</evidence>
<dbReference type="GO" id="GO:0043015">
    <property type="term" value="F:gamma-tubulin binding"/>
    <property type="evidence" value="ECO:0007669"/>
    <property type="project" value="InterPro"/>
</dbReference>
<name>A0AAV4LVI9_BABCB</name>
<keyword evidence="2" id="KW-0963">Cytoplasm</keyword>
<dbReference type="PANTHER" id="PTHR19302:SF27">
    <property type="entry name" value="GAMMA-TUBULIN COMPLEX COMPONENT 4"/>
    <property type="match status" value="1"/>
</dbReference>
<proteinExistence type="predicted"/>
<dbReference type="Pfam" id="PF17681">
    <property type="entry name" value="GCP_N_terminal"/>
    <property type="match status" value="1"/>
</dbReference>
<feature type="compositionally biased region" description="Basic and acidic residues" evidence="5">
    <location>
        <begin position="964"/>
        <end position="998"/>
    </location>
</feature>
<comment type="caution">
    <text evidence="7">The sequence shown here is derived from an EMBL/GenBank/DDBJ whole genome shotgun (WGS) entry which is preliminary data.</text>
</comment>
<evidence type="ECO:0000256" key="1">
    <source>
        <dbReference type="ARBA" id="ARBA00004267"/>
    </source>
</evidence>
<dbReference type="InterPro" id="IPR041470">
    <property type="entry name" value="GCP_N"/>
</dbReference>
<keyword evidence="8" id="KW-1185">Reference proteome</keyword>
<dbReference type="GO" id="GO:0000922">
    <property type="term" value="C:spindle pole"/>
    <property type="evidence" value="ECO:0007669"/>
    <property type="project" value="InterPro"/>
</dbReference>
<evidence type="ECO:0000256" key="5">
    <source>
        <dbReference type="SAM" id="MobiDB-lite"/>
    </source>
</evidence>
<dbReference type="EMBL" id="BPLF01000002">
    <property type="protein sequence ID" value="GIX63827.1"/>
    <property type="molecule type" value="Genomic_DNA"/>
</dbReference>
<evidence type="ECO:0000313" key="8">
    <source>
        <dbReference type="Proteomes" id="UP001497744"/>
    </source>
</evidence>
<dbReference type="GO" id="GO:0000278">
    <property type="term" value="P:mitotic cell cycle"/>
    <property type="evidence" value="ECO:0007669"/>
    <property type="project" value="TreeGrafter"/>
</dbReference>
<protein>
    <submittedName>
        <fullName evidence="7">Gamma-tubulin complex component 4</fullName>
    </submittedName>
</protein>
<dbReference type="GO" id="GO:0000930">
    <property type="term" value="C:gamma-tubulin complex"/>
    <property type="evidence" value="ECO:0007669"/>
    <property type="project" value="TreeGrafter"/>
</dbReference>
<evidence type="ECO:0000256" key="4">
    <source>
        <dbReference type="ARBA" id="ARBA00023212"/>
    </source>
</evidence>
<comment type="subcellular location">
    <subcellularLocation>
        <location evidence="1">Cytoplasm</location>
        <location evidence="1">Cytoskeleton</location>
        <location evidence="1">Microtubule organizing center</location>
    </subcellularLocation>
</comment>
<gene>
    <name evidence="7" type="ORF">BcabD6B2_32620</name>
</gene>
<dbReference type="GO" id="GO:0005874">
    <property type="term" value="C:microtubule"/>
    <property type="evidence" value="ECO:0007669"/>
    <property type="project" value="UniProtKB-KW"/>
</dbReference>
<evidence type="ECO:0000256" key="3">
    <source>
        <dbReference type="ARBA" id="ARBA00022701"/>
    </source>
</evidence>
<dbReference type="Proteomes" id="UP001497744">
    <property type="component" value="Unassembled WGS sequence"/>
</dbReference>
<evidence type="ECO:0000256" key="2">
    <source>
        <dbReference type="ARBA" id="ARBA00022490"/>
    </source>
</evidence>
<dbReference type="GO" id="GO:0031122">
    <property type="term" value="P:cytoplasmic microtubule organization"/>
    <property type="evidence" value="ECO:0007669"/>
    <property type="project" value="TreeGrafter"/>
</dbReference>
<dbReference type="GO" id="GO:0007020">
    <property type="term" value="P:microtubule nucleation"/>
    <property type="evidence" value="ECO:0007669"/>
    <property type="project" value="InterPro"/>
</dbReference>
<reference evidence="7 8" key="1">
    <citation type="submission" date="2021-06" db="EMBL/GenBank/DDBJ databases">
        <title>Genome sequence of Babesia caballi.</title>
        <authorList>
            <person name="Yamagishi J."/>
            <person name="Kidaka T."/>
            <person name="Ochi A."/>
        </authorList>
    </citation>
    <scope>NUCLEOTIDE SEQUENCE [LARGE SCALE GENOMIC DNA]</scope>
    <source>
        <strain evidence="7">USDA-D6B2</strain>
    </source>
</reference>
<feature type="compositionally biased region" description="Acidic residues" evidence="5">
    <location>
        <begin position="932"/>
        <end position="942"/>
    </location>
</feature>
<dbReference type="InterPro" id="IPR007259">
    <property type="entry name" value="GCP"/>
</dbReference>
<feature type="domain" description="Gamma tubulin complex component protein N-terminal" evidence="6">
    <location>
        <begin position="2"/>
        <end position="370"/>
    </location>
</feature>
<dbReference type="GeneID" id="94195308"/>
<dbReference type="PANTHER" id="PTHR19302">
    <property type="entry name" value="GAMMA TUBULIN COMPLEX PROTEIN"/>
    <property type="match status" value="1"/>
</dbReference>
<sequence>MLHDVLMALAGHTGDIIVDSAETKVGFMVSNAFQGVSTSERGIINSVVRIGSQYRRVKQFVRSVRDAEHDFVVSALLGDLSGSISDNGFGSGVSCRRDTQPRETPGHVTAYRGYYVNAMCTGIDHYLEDYRANLVTVEKLVLADPTLPLSTLVLLMAEQKKVLEVLCEVLSLYEEAIERKVGANENPVLRVDEVLLMLQGATGGTTHRKVRKKLFSECAELFKRQLKSWICHGQLVDPHNEFLVCRRHIAPDFGNKRATHDTRLICIYEHFHQELSAEEAEFEWTFLFYLSVKKPVWTPCSYAAWKDILFMGKAARVLLRRYGVEKQLELQAADIFDNWEQLCTSQILFEGAIGRYRLWIAQMLWTYINEKHNMAAYIALFRHIYFLGYHDLFTEILERAWFTLQTPCHLASCTNLKLSVWNVVSQRLDGMQLTNFMDSHKSSFHIGDAESATDSPRSTGDICAFDLGRGTGTAGRLERPSFEFRQRKYYFHIAPRRFVLCGDAEWIDDEIVLNISKRRLEEPLSSSVEAGAVWFESLVHVANGFETGFKLELSQLEAAYMYSERKMRGKSLGRFCRFAIVVHSQLDPIRVRDATHTRISWELLRDSFVVEFTVDYDNIGPRDGEIDVQGRVYLGGKCASAFTSNRKMEPARERVLCVNEGETSFVLTDGGRHDFLFIARLKMTRTRLFVELEHVSSSKSLIMETDVMDTAHLVGHDFGDAYIGILSSPIPFSPVSAKVDLSKRNCAIRISRWDFAGCMAKYEMLPPDYTEGTVAHETFLTELPGLRLVDFESGLNDWMYSVVAYRCTWPASILFDLSTMLCYNSVFQFIFLIRTLRLDRRSSRNRRHSSDFCGFSGIHSRSRHVERVPLLLDVEPNQGEDHEATDDDENQLARQHRRVVHSNVVDQRVYAQRYAGSRGQVALHAAGVLDVDDPLNDDEEERNEPAEGSRYANAGHDARKRVVHGQEDVHDQRHDVEEIDHGHDAIPVDDPHEHERKDGRKRKHYAVELLGEGVVVVYHRESFLRERERYAVHNEHNGGNQHAGVYDVPPEAPRIPRTILDHFPLQVQLLGLRGHLRRHVRRNVLGEVVGENEHGDQQPRNVGHDDLYVDEARHVHIGNERDNPVHYGHVEAPSRETDGYHAHGHVLVRRPVASHGENGENDGVRRDATKYARRYHDGHVSREAPQHEPGEYTQQYPRDDAYLGAHEVHEHAHADARDKFRYAKHRQQAAQTLQLLVALHMVRWKVDGNLAFAGVLIDAQPNEHRHRRAPRVVVRAHEGDCGGVQPQAPRPAELHFEGVVNAWTACGTQTRRSLL</sequence>
<dbReference type="GO" id="GO:0051321">
    <property type="term" value="P:meiotic cell cycle"/>
    <property type="evidence" value="ECO:0007669"/>
    <property type="project" value="TreeGrafter"/>
</dbReference>
<accession>A0AAV4LVI9</accession>
<dbReference type="RefSeq" id="XP_067715896.1">
    <property type="nucleotide sequence ID" value="XM_067859795.1"/>
</dbReference>
<dbReference type="GO" id="GO:0051225">
    <property type="term" value="P:spindle assembly"/>
    <property type="evidence" value="ECO:0007669"/>
    <property type="project" value="TreeGrafter"/>
</dbReference>
<keyword evidence="3" id="KW-0493">Microtubule</keyword>
<feature type="region of interest" description="Disordered" evidence="5">
    <location>
        <begin position="932"/>
        <end position="999"/>
    </location>
</feature>
<evidence type="ECO:0000259" key="6">
    <source>
        <dbReference type="Pfam" id="PF17681"/>
    </source>
</evidence>
<organism evidence="7 8">
    <name type="scientific">Babesia caballi</name>
    <dbReference type="NCBI Taxonomy" id="5871"/>
    <lineage>
        <taxon>Eukaryota</taxon>
        <taxon>Sar</taxon>
        <taxon>Alveolata</taxon>
        <taxon>Apicomplexa</taxon>
        <taxon>Aconoidasida</taxon>
        <taxon>Piroplasmida</taxon>
        <taxon>Babesiidae</taxon>
        <taxon>Babesia</taxon>
    </lineage>
</organism>